<dbReference type="InterPro" id="IPR003439">
    <property type="entry name" value="ABC_transporter-like_ATP-bd"/>
</dbReference>
<evidence type="ECO:0000259" key="5">
    <source>
        <dbReference type="PROSITE" id="PS50893"/>
    </source>
</evidence>
<reference evidence="6" key="1">
    <citation type="submission" date="2022-09" db="EMBL/GenBank/DDBJ databases">
        <title>Eubacterium sp. LFL-14 isolated from human feces.</title>
        <authorList>
            <person name="Liu F."/>
        </authorList>
    </citation>
    <scope>NUCLEOTIDE SEQUENCE</scope>
    <source>
        <strain evidence="6">LFL-14</strain>
    </source>
</reference>
<name>A0ABT2M0Q3_9FIRM</name>
<keyword evidence="4 6" id="KW-0067">ATP-binding</keyword>
<dbReference type="Gene3D" id="3.40.50.300">
    <property type="entry name" value="P-loop containing nucleotide triphosphate hydrolases"/>
    <property type="match status" value="1"/>
</dbReference>
<comment type="caution">
    <text evidence="6">The sequence shown here is derived from an EMBL/GenBank/DDBJ whole genome shotgun (WGS) entry which is preliminary data.</text>
</comment>
<comment type="similarity">
    <text evidence="1">Belongs to the ABC transporter superfamily.</text>
</comment>
<dbReference type="PANTHER" id="PTHR43335">
    <property type="entry name" value="ABC TRANSPORTER, ATP-BINDING PROTEIN"/>
    <property type="match status" value="1"/>
</dbReference>
<dbReference type="SUPFAM" id="SSF52540">
    <property type="entry name" value="P-loop containing nucleoside triphosphate hydrolases"/>
    <property type="match status" value="1"/>
</dbReference>
<evidence type="ECO:0000256" key="1">
    <source>
        <dbReference type="ARBA" id="ARBA00005417"/>
    </source>
</evidence>
<dbReference type="InterPro" id="IPR027417">
    <property type="entry name" value="P-loop_NTPase"/>
</dbReference>
<dbReference type="GO" id="GO:0005524">
    <property type="term" value="F:ATP binding"/>
    <property type="evidence" value="ECO:0007669"/>
    <property type="project" value="UniProtKB-KW"/>
</dbReference>
<evidence type="ECO:0000256" key="3">
    <source>
        <dbReference type="ARBA" id="ARBA00022741"/>
    </source>
</evidence>
<keyword evidence="7" id="KW-1185">Reference proteome</keyword>
<dbReference type="Proteomes" id="UP001431199">
    <property type="component" value="Unassembled WGS sequence"/>
</dbReference>
<evidence type="ECO:0000256" key="4">
    <source>
        <dbReference type="ARBA" id="ARBA00022840"/>
    </source>
</evidence>
<evidence type="ECO:0000256" key="2">
    <source>
        <dbReference type="ARBA" id="ARBA00022448"/>
    </source>
</evidence>
<dbReference type="Pfam" id="PF00005">
    <property type="entry name" value="ABC_tran"/>
    <property type="match status" value="1"/>
</dbReference>
<accession>A0ABT2M0Q3</accession>
<dbReference type="InterPro" id="IPR017871">
    <property type="entry name" value="ABC_transporter-like_CS"/>
</dbReference>
<organism evidence="6 7">
    <name type="scientific">Eubacterium album</name>
    <dbReference type="NCBI Taxonomy" id="2978477"/>
    <lineage>
        <taxon>Bacteria</taxon>
        <taxon>Bacillati</taxon>
        <taxon>Bacillota</taxon>
        <taxon>Clostridia</taxon>
        <taxon>Eubacteriales</taxon>
        <taxon>Eubacteriaceae</taxon>
        <taxon>Eubacterium</taxon>
    </lineage>
</organism>
<dbReference type="PROSITE" id="PS00211">
    <property type="entry name" value="ABC_TRANSPORTER_1"/>
    <property type="match status" value="1"/>
</dbReference>
<feature type="domain" description="ABC transporter" evidence="5">
    <location>
        <begin position="3"/>
        <end position="213"/>
    </location>
</feature>
<dbReference type="PROSITE" id="PS50893">
    <property type="entry name" value="ABC_TRANSPORTER_2"/>
    <property type="match status" value="1"/>
</dbReference>
<gene>
    <name evidence="6" type="ORF">N5B56_05235</name>
</gene>
<dbReference type="RefSeq" id="WP_260978508.1">
    <property type="nucleotide sequence ID" value="NZ_JAODBU010000004.1"/>
</dbReference>
<protein>
    <submittedName>
        <fullName evidence="6">ATP-binding cassette domain-containing protein</fullName>
    </submittedName>
</protein>
<dbReference type="EMBL" id="JAODBU010000004">
    <property type="protein sequence ID" value="MCT7398491.1"/>
    <property type="molecule type" value="Genomic_DNA"/>
</dbReference>
<keyword evidence="2" id="KW-0813">Transport</keyword>
<dbReference type="SMART" id="SM00382">
    <property type="entry name" value="AAA"/>
    <property type="match status" value="1"/>
</dbReference>
<keyword evidence="3" id="KW-0547">Nucleotide-binding</keyword>
<evidence type="ECO:0000313" key="7">
    <source>
        <dbReference type="Proteomes" id="UP001431199"/>
    </source>
</evidence>
<dbReference type="InterPro" id="IPR003593">
    <property type="entry name" value="AAA+_ATPase"/>
</dbReference>
<sequence>MKLRVDNISKNIGNRKILDSVNLELENGKIYGFVGRNGSGKTMLFRALSGLMGVSSGKIFLDDRELHKDMRVLENIGITIENAGLYPELAGFDNLKLLSGLKRKIDDNKIRETIVRVGLDPDDKRPFRKYSLGMKQRIVIAQAIMEEPDILMLDEPTNALDEEGIERIRKIISEEKQRGAMVLIASHNKEDIKLLADKVFLIRDGRVKESEEK</sequence>
<dbReference type="PANTHER" id="PTHR43335:SF4">
    <property type="entry name" value="ABC TRANSPORTER, ATP-BINDING PROTEIN"/>
    <property type="match status" value="1"/>
</dbReference>
<evidence type="ECO:0000313" key="6">
    <source>
        <dbReference type="EMBL" id="MCT7398491.1"/>
    </source>
</evidence>
<proteinExistence type="inferred from homology"/>